<evidence type="ECO:0000259" key="1">
    <source>
        <dbReference type="Pfam" id="PF05685"/>
    </source>
</evidence>
<organism evidence="2 3">
    <name type="scientific">Spirosoma soli</name>
    <dbReference type="NCBI Taxonomy" id="1770529"/>
    <lineage>
        <taxon>Bacteria</taxon>
        <taxon>Pseudomonadati</taxon>
        <taxon>Bacteroidota</taxon>
        <taxon>Cytophagia</taxon>
        <taxon>Cytophagales</taxon>
        <taxon>Cytophagaceae</taxon>
        <taxon>Spirosoma</taxon>
    </lineage>
</organism>
<comment type="caution">
    <text evidence="2">The sequence shown here is derived from an EMBL/GenBank/DDBJ whole genome shotgun (WGS) entry which is preliminary data.</text>
</comment>
<proteinExistence type="predicted"/>
<reference evidence="3" key="1">
    <citation type="journal article" date="2019" name="Int. J. Syst. Evol. Microbiol.">
        <title>The Global Catalogue of Microorganisms (GCM) 10K type strain sequencing project: providing services to taxonomists for standard genome sequencing and annotation.</title>
        <authorList>
            <consortium name="The Broad Institute Genomics Platform"/>
            <consortium name="The Broad Institute Genome Sequencing Center for Infectious Disease"/>
            <person name="Wu L."/>
            <person name="Ma J."/>
        </authorList>
    </citation>
    <scope>NUCLEOTIDE SEQUENCE [LARGE SCALE GENOMIC DNA]</scope>
    <source>
        <strain evidence="3">KCTC 42805</strain>
    </source>
</reference>
<dbReference type="PANTHER" id="PTHR34107:SF4">
    <property type="entry name" value="SLL1222 PROTEIN"/>
    <property type="match status" value="1"/>
</dbReference>
<evidence type="ECO:0000313" key="3">
    <source>
        <dbReference type="Proteomes" id="UP001597469"/>
    </source>
</evidence>
<keyword evidence="2" id="KW-0378">Hydrolase</keyword>
<dbReference type="EMBL" id="JBHULN010000010">
    <property type="protein sequence ID" value="MFD2572426.1"/>
    <property type="molecule type" value="Genomic_DNA"/>
</dbReference>
<protein>
    <submittedName>
        <fullName evidence="2">Uma2 family endonuclease</fullName>
    </submittedName>
</protein>
<dbReference type="Pfam" id="PF05685">
    <property type="entry name" value="Uma2"/>
    <property type="match status" value="1"/>
</dbReference>
<dbReference type="InterPro" id="IPR008538">
    <property type="entry name" value="Uma2"/>
</dbReference>
<keyword evidence="3" id="KW-1185">Reference proteome</keyword>
<dbReference type="InterPro" id="IPR011335">
    <property type="entry name" value="Restrct_endonuc-II-like"/>
</dbReference>
<dbReference type="Proteomes" id="UP001597469">
    <property type="component" value="Unassembled WGS sequence"/>
</dbReference>
<accession>A0ABW5M7S0</accession>
<dbReference type="RefSeq" id="WP_381524812.1">
    <property type="nucleotide sequence ID" value="NZ_JBHULN010000010.1"/>
</dbReference>
<dbReference type="Gene3D" id="3.90.1570.10">
    <property type="entry name" value="tt1808, chain A"/>
    <property type="match status" value="1"/>
</dbReference>
<dbReference type="PANTHER" id="PTHR34107">
    <property type="entry name" value="SLL0198 PROTEIN-RELATED"/>
    <property type="match status" value="1"/>
</dbReference>
<name>A0ABW5M7S0_9BACT</name>
<dbReference type="GO" id="GO:0004519">
    <property type="term" value="F:endonuclease activity"/>
    <property type="evidence" value="ECO:0007669"/>
    <property type="project" value="UniProtKB-KW"/>
</dbReference>
<evidence type="ECO:0000313" key="2">
    <source>
        <dbReference type="EMBL" id="MFD2572426.1"/>
    </source>
</evidence>
<keyword evidence="2" id="KW-0255">Endonuclease</keyword>
<dbReference type="SUPFAM" id="SSF52980">
    <property type="entry name" value="Restriction endonuclease-like"/>
    <property type="match status" value="1"/>
</dbReference>
<gene>
    <name evidence="2" type="ORF">ACFSUS_17435</name>
</gene>
<dbReference type="CDD" id="cd06260">
    <property type="entry name" value="DUF820-like"/>
    <property type="match status" value="1"/>
</dbReference>
<dbReference type="InterPro" id="IPR012296">
    <property type="entry name" value="Nuclease_put_TT1808"/>
</dbReference>
<sequence length="188" mass="21711">MIATSTPSLPLPANLQNVDEFEQWQRQHIHEGSYEFVRGRIIEKKEMKQAEYLILKFLTRLFAKTAAYERGDELTPEMDSYVDETRKRRPDLAYFSLSQIQETGKGIRQRTRFAIEILSDSESYQDVIDKVQDYFDGGAELVWYVIPESKKIYVYTSPDESKAYKGTDVISAAPVVPDFQFTVGNLFA</sequence>
<keyword evidence="2" id="KW-0540">Nuclease</keyword>
<feature type="domain" description="Putative restriction endonuclease" evidence="1">
    <location>
        <begin position="18"/>
        <end position="183"/>
    </location>
</feature>